<accession>A0A3D8R574</accession>
<reference evidence="1 2" key="1">
    <citation type="journal article" date="2018" name="IMA Fungus">
        <title>IMA Genome-F 9: Draft genome sequence of Annulohypoxylon stygium, Aspergillus mulundensis, Berkeleyomyces basicola (syn. Thielaviopsis basicola), Ceratocystis smalleyi, two Cercospora beticola strains, Coleophoma cylindrospora, Fusarium fracticaudum, Phialophora cf. hyalina, and Morchella septimelata.</title>
        <authorList>
            <person name="Wingfield B.D."/>
            <person name="Bills G.F."/>
            <person name="Dong Y."/>
            <person name="Huang W."/>
            <person name="Nel W.J."/>
            <person name="Swalarsk-Parry B.S."/>
            <person name="Vaghefi N."/>
            <person name="Wilken P.M."/>
            <person name="An Z."/>
            <person name="de Beer Z.W."/>
            <person name="De Vos L."/>
            <person name="Chen L."/>
            <person name="Duong T.A."/>
            <person name="Gao Y."/>
            <person name="Hammerbacher A."/>
            <person name="Kikkert J.R."/>
            <person name="Li Y."/>
            <person name="Li H."/>
            <person name="Li K."/>
            <person name="Li Q."/>
            <person name="Liu X."/>
            <person name="Ma X."/>
            <person name="Naidoo K."/>
            <person name="Pethybridge S.J."/>
            <person name="Sun J."/>
            <person name="Steenkamp E.T."/>
            <person name="van der Nest M.A."/>
            <person name="van Wyk S."/>
            <person name="Wingfield M.J."/>
            <person name="Xiong C."/>
            <person name="Yue Q."/>
            <person name="Zhang X."/>
        </authorList>
    </citation>
    <scope>NUCLEOTIDE SEQUENCE [LARGE SCALE GENOMIC DNA]</scope>
    <source>
        <strain evidence="1 2">DSM 5745</strain>
    </source>
</reference>
<evidence type="ECO:0000313" key="1">
    <source>
        <dbReference type="EMBL" id="RDW69118.1"/>
    </source>
</evidence>
<proteinExistence type="predicted"/>
<gene>
    <name evidence="1" type="ORF">DSM5745_08878</name>
</gene>
<protein>
    <submittedName>
        <fullName evidence="1">Uncharacterized protein</fullName>
    </submittedName>
</protein>
<dbReference type="GeneID" id="38119248"/>
<sequence length="592" mass="67647">MTSLLSLPREILLEIADCLRADELHCYRFRNIHLTIIGEEQMLENLEYWDSVLERTQSFPFVQRLSIHCAADAGGPLPESDDGFLEVLENDIYKQCLPDEDEWARFGELYLWMCAMYGRRIPPQPSLALDDVWEPLADFLKKLLGLEDVLWIGIAQFPACLLEVLHKDIPTCRLHLRDCFPNVDGDGGIDEYDRILATSPSLSSIVTGVSHGIYEYKQQAIMQLAAGAAPNLTQVYFHYDNSGSPEGRHGPLPPEVNWFGDSPDKAASPLRMLGLHQSSFDDMTPDELDYWSNYVSFENLRVLQLHTFGNEFLLINAPGYKFPSLKTLSLDLRICRDNIEDRQDIVLMTDGFASDFVSSLPPLESFCLSGTYVEETLLAAMLNHGSSLQRLGLVPLDSQDKFRWKITPEIFQLVDRAFPNLCSLTVRIQRSQGDKNEVNIYKALSRIERLTIELDSALRSSRNPYGTENVLDFMVNLAVDETLVRSILAILTQESPSSSSRLQFLKVIPLISGEVADAWRYVALRLHKIWELRRFIYSDGFYLTRASRQSNGDQYMYLEFDLEELKGLFRELWPASGEDEELEWHSFPLEND</sequence>
<dbReference type="STRING" id="1810919.A0A3D8R574"/>
<evidence type="ECO:0000313" key="2">
    <source>
        <dbReference type="Proteomes" id="UP000256690"/>
    </source>
</evidence>
<dbReference type="AlphaFoldDB" id="A0A3D8R574"/>
<dbReference type="Gene3D" id="3.80.10.10">
    <property type="entry name" value="Ribonuclease Inhibitor"/>
    <property type="match status" value="1"/>
</dbReference>
<organism evidence="1 2">
    <name type="scientific">Aspergillus mulundensis</name>
    <dbReference type="NCBI Taxonomy" id="1810919"/>
    <lineage>
        <taxon>Eukaryota</taxon>
        <taxon>Fungi</taxon>
        <taxon>Dikarya</taxon>
        <taxon>Ascomycota</taxon>
        <taxon>Pezizomycotina</taxon>
        <taxon>Eurotiomycetes</taxon>
        <taxon>Eurotiomycetidae</taxon>
        <taxon>Eurotiales</taxon>
        <taxon>Aspergillaceae</taxon>
        <taxon>Aspergillus</taxon>
        <taxon>Aspergillus subgen. Nidulantes</taxon>
    </lineage>
</organism>
<keyword evidence="2" id="KW-1185">Reference proteome</keyword>
<dbReference type="Proteomes" id="UP000256690">
    <property type="component" value="Unassembled WGS sequence"/>
</dbReference>
<comment type="caution">
    <text evidence="1">The sequence shown here is derived from an EMBL/GenBank/DDBJ whole genome shotgun (WGS) entry which is preliminary data.</text>
</comment>
<dbReference type="OrthoDB" id="3945550at2759"/>
<dbReference type="RefSeq" id="XP_026600907.1">
    <property type="nucleotide sequence ID" value="XM_026750894.1"/>
</dbReference>
<dbReference type="EMBL" id="PVWQ01000011">
    <property type="protein sequence ID" value="RDW69118.1"/>
    <property type="molecule type" value="Genomic_DNA"/>
</dbReference>
<dbReference type="SUPFAM" id="SSF52047">
    <property type="entry name" value="RNI-like"/>
    <property type="match status" value="1"/>
</dbReference>
<name>A0A3D8R574_9EURO</name>
<dbReference type="InterPro" id="IPR032675">
    <property type="entry name" value="LRR_dom_sf"/>
</dbReference>